<sequence length="94" mass="10786">MARYDEIAVRVYYAGHTEGREPTEEDRMAEPARPLVEPAQPPPDRLCVASRAGRNLRHARTLPTRTTIRAHRIRSPAHDAPRGPLPRQRVGFRW</sequence>
<feature type="region of interest" description="Disordered" evidence="1">
    <location>
        <begin position="16"/>
        <end position="94"/>
    </location>
</feature>
<comment type="caution">
    <text evidence="2">The sequence shown here is derived from an EMBL/GenBank/DDBJ whole genome shotgun (WGS) entry which is preliminary data.</text>
</comment>
<dbReference type="EMBL" id="BIFH01000059">
    <property type="protein sequence ID" value="GCE02230.1"/>
    <property type="molecule type" value="Genomic_DNA"/>
</dbReference>
<dbReference type="Proteomes" id="UP000286931">
    <property type="component" value="Unassembled WGS sequence"/>
</dbReference>
<organism evidence="2 3">
    <name type="scientific">Embleya hyalina</name>
    <dbReference type="NCBI Taxonomy" id="516124"/>
    <lineage>
        <taxon>Bacteria</taxon>
        <taxon>Bacillati</taxon>
        <taxon>Actinomycetota</taxon>
        <taxon>Actinomycetes</taxon>
        <taxon>Kitasatosporales</taxon>
        <taxon>Streptomycetaceae</taxon>
        <taxon>Embleya</taxon>
    </lineage>
</organism>
<keyword evidence="3" id="KW-1185">Reference proteome</keyword>
<evidence type="ECO:0000256" key="1">
    <source>
        <dbReference type="SAM" id="MobiDB-lite"/>
    </source>
</evidence>
<accession>A0A401Z5U0</accession>
<feature type="compositionally biased region" description="Basic and acidic residues" evidence="1">
    <location>
        <begin position="17"/>
        <end position="30"/>
    </location>
</feature>
<protein>
    <submittedName>
        <fullName evidence="2">Uncharacterized protein</fullName>
    </submittedName>
</protein>
<name>A0A401Z5U0_9ACTN</name>
<dbReference type="AlphaFoldDB" id="A0A401Z5U0"/>
<evidence type="ECO:0000313" key="2">
    <source>
        <dbReference type="EMBL" id="GCE02230.1"/>
    </source>
</evidence>
<evidence type="ECO:0000313" key="3">
    <source>
        <dbReference type="Proteomes" id="UP000286931"/>
    </source>
</evidence>
<proteinExistence type="predicted"/>
<gene>
    <name evidence="2" type="ORF">EHYA_10007</name>
</gene>
<reference evidence="2 3" key="1">
    <citation type="submission" date="2018-12" db="EMBL/GenBank/DDBJ databases">
        <title>Draft genome sequence of Embleya hyalina NBRC 13850T.</title>
        <authorList>
            <person name="Komaki H."/>
            <person name="Hosoyama A."/>
            <person name="Kimura A."/>
            <person name="Ichikawa N."/>
            <person name="Tamura T."/>
        </authorList>
    </citation>
    <scope>NUCLEOTIDE SEQUENCE [LARGE SCALE GENOMIC DNA]</scope>
    <source>
        <strain evidence="2 3">NBRC 13850</strain>
    </source>
</reference>